<dbReference type="PANTHER" id="PTHR34069:SF2">
    <property type="entry name" value="BETA-KETOACYL-[ACYL-CARRIER-PROTEIN] SYNTHASE III"/>
    <property type="match status" value="1"/>
</dbReference>
<dbReference type="Proteomes" id="UP001560573">
    <property type="component" value="Unassembled WGS sequence"/>
</dbReference>
<comment type="caution">
    <text evidence="5">The sequence shown here is derived from an EMBL/GenBank/DDBJ whole genome shotgun (WGS) entry which is preliminary data.</text>
</comment>
<proteinExistence type="predicted"/>
<keyword evidence="2" id="KW-0012">Acyltransferase</keyword>
<evidence type="ECO:0000259" key="4">
    <source>
        <dbReference type="Pfam" id="PF08545"/>
    </source>
</evidence>
<feature type="domain" description="Beta-ketoacyl-[acyl-carrier-protein] synthase III N-terminal" evidence="4">
    <location>
        <begin position="107"/>
        <end position="185"/>
    </location>
</feature>
<dbReference type="Pfam" id="PF08541">
    <property type="entry name" value="ACP_syn_III_C"/>
    <property type="match status" value="1"/>
</dbReference>
<evidence type="ECO:0000256" key="2">
    <source>
        <dbReference type="ARBA" id="ARBA00023315"/>
    </source>
</evidence>
<dbReference type="Gene3D" id="3.40.47.10">
    <property type="match status" value="1"/>
</dbReference>
<dbReference type="InterPro" id="IPR013747">
    <property type="entry name" value="ACP_syn_III_C"/>
</dbReference>
<gene>
    <name evidence="5" type="ORF">QTN47_13125</name>
</gene>
<feature type="domain" description="Beta-ketoacyl-[acyl-carrier-protein] synthase III C-terminal" evidence="3">
    <location>
        <begin position="245"/>
        <end position="332"/>
    </location>
</feature>
<evidence type="ECO:0000313" key="6">
    <source>
        <dbReference type="Proteomes" id="UP001560573"/>
    </source>
</evidence>
<name>A0ABV3ZEY9_9BACT</name>
<evidence type="ECO:0000259" key="3">
    <source>
        <dbReference type="Pfam" id="PF08541"/>
    </source>
</evidence>
<protein>
    <submittedName>
        <fullName evidence="5">Ketoacyl-ACP synthase III</fullName>
    </submittedName>
</protein>
<reference evidence="5 6" key="1">
    <citation type="submission" date="2023-07" db="EMBL/GenBank/DDBJ databases">
        <authorList>
            <person name="Lian W.-H."/>
        </authorList>
    </citation>
    <scope>NUCLEOTIDE SEQUENCE [LARGE SCALE GENOMIC DNA]</scope>
    <source>
        <strain evidence="5 6">SYSU DXS3180</strain>
    </source>
</reference>
<dbReference type="Pfam" id="PF08545">
    <property type="entry name" value="ACP_syn_III"/>
    <property type="match status" value="1"/>
</dbReference>
<accession>A0ABV3ZEY9</accession>
<keyword evidence="1" id="KW-0808">Transferase</keyword>
<dbReference type="InterPro" id="IPR016039">
    <property type="entry name" value="Thiolase-like"/>
</dbReference>
<dbReference type="PANTHER" id="PTHR34069">
    <property type="entry name" value="3-OXOACYL-[ACYL-CARRIER-PROTEIN] SYNTHASE 3"/>
    <property type="match status" value="1"/>
</dbReference>
<dbReference type="RefSeq" id="WP_369329859.1">
    <property type="nucleotide sequence ID" value="NZ_JAULBC010000004.1"/>
</dbReference>
<organism evidence="5 6">
    <name type="scientific">Danxiaibacter flavus</name>
    <dbReference type="NCBI Taxonomy" id="3049108"/>
    <lineage>
        <taxon>Bacteria</taxon>
        <taxon>Pseudomonadati</taxon>
        <taxon>Bacteroidota</taxon>
        <taxon>Chitinophagia</taxon>
        <taxon>Chitinophagales</taxon>
        <taxon>Chitinophagaceae</taxon>
        <taxon>Danxiaibacter</taxon>
    </lineage>
</organism>
<dbReference type="SUPFAM" id="SSF53901">
    <property type="entry name" value="Thiolase-like"/>
    <property type="match status" value="1"/>
</dbReference>
<evidence type="ECO:0000313" key="5">
    <source>
        <dbReference type="EMBL" id="MEX6688449.1"/>
    </source>
</evidence>
<keyword evidence="6" id="KW-1185">Reference proteome</keyword>
<dbReference type="NCBIfam" id="NF006829">
    <property type="entry name" value="PRK09352.1"/>
    <property type="match status" value="1"/>
</dbReference>
<sequence>MDVQISAISYWLPEQVLTNEEINRNHPTWEIEKTSIKTGIRERRVAGEQSTGDLAYMAAVQLFNEHKIAPDLIDFVLLCTQTPDFFLPTTACILQNRLGLKKSCGALDVGLGCSGYVYCLGLAKGLVQSGSARNVLLITADTLTKLLHKDDKSSIPLFGDAATATLVSCEQKGIKIGNCVYGSDGEGANNLIVKNGANKHKPMDGIDIYDNENEFVRNDNNLYMDGTEIFKFTASNVPPLIKRVLEQNMLSRDEVDLFVFHQANKYMLDFVRKKIGIEPSKFFYHLERSGNTTSSTIPIALKEAMIQNKMTSNSKVVLAGFGVGYSWAACVLGN</sequence>
<dbReference type="EMBL" id="JAULBC010000004">
    <property type="protein sequence ID" value="MEX6688449.1"/>
    <property type="molecule type" value="Genomic_DNA"/>
</dbReference>
<evidence type="ECO:0000256" key="1">
    <source>
        <dbReference type="ARBA" id="ARBA00022679"/>
    </source>
</evidence>
<dbReference type="InterPro" id="IPR013751">
    <property type="entry name" value="ACP_syn_III_N"/>
</dbReference>
<dbReference type="CDD" id="cd00830">
    <property type="entry name" value="KAS_III"/>
    <property type="match status" value="1"/>
</dbReference>